<dbReference type="EMBL" id="QBMC01000226">
    <property type="protein sequence ID" value="PZO10245.1"/>
    <property type="molecule type" value="Genomic_DNA"/>
</dbReference>
<comment type="caution">
    <text evidence="1">The sequence shown here is derived from an EMBL/GenBank/DDBJ whole genome shotgun (WGS) entry which is preliminary data.</text>
</comment>
<dbReference type="Proteomes" id="UP000249354">
    <property type="component" value="Unassembled WGS sequence"/>
</dbReference>
<evidence type="ECO:0000313" key="1">
    <source>
        <dbReference type="EMBL" id="PZO10245.1"/>
    </source>
</evidence>
<reference evidence="1 2" key="2">
    <citation type="submission" date="2018-06" db="EMBL/GenBank/DDBJ databases">
        <title>Metagenomic assembly of (sub)arctic Cyanobacteria and their associated microbiome from non-axenic cultures.</title>
        <authorList>
            <person name="Baurain D."/>
        </authorList>
    </citation>
    <scope>NUCLEOTIDE SEQUENCE [LARGE SCALE GENOMIC DNA]</scope>
    <source>
        <strain evidence="1">ULC129bin1</strain>
    </source>
</reference>
<accession>A0A2W4VKW8</accession>
<reference evidence="2" key="1">
    <citation type="submission" date="2018-04" db="EMBL/GenBank/DDBJ databases">
        <authorList>
            <person name="Cornet L."/>
        </authorList>
    </citation>
    <scope>NUCLEOTIDE SEQUENCE [LARGE SCALE GENOMIC DNA]</scope>
</reference>
<dbReference type="AlphaFoldDB" id="A0A2W4VKW8"/>
<gene>
    <name evidence="1" type="ORF">DCF25_20920</name>
</gene>
<organism evidence="1 2">
    <name type="scientific">Leptolyngbya foveolarum</name>
    <dbReference type="NCBI Taxonomy" id="47253"/>
    <lineage>
        <taxon>Bacteria</taxon>
        <taxon>Bacillati</taxon>
        <taxon>Cyanobacteriota</taxon>
        <taxon>Cyanophyceae</taxon>
        <taxon>Leptolyngbyales</taxon>
        <taxon>Leptolyngbyaceae</taxon>
        <taxon>Leptolyngbya group</taxon>
        <taxon>Leptolyngbya</taxon>
    </lineage>
</organism>
<evidence type="ECO:0000313" key="2">
    <source>
        <dbReference type="Proteomes" id="UP000249354"/>
    </source>
</evidence>
<proteinExistence type="predicted"/>
<protein>
    <submittedName>
        <fullName evidence="1">Uncharacterized protein</fullName>
    </submittedName>
</protein>
<sequence>MVATFPEPDDSEATLFKYLKRCSPQSPNVALGPAATTIADPFDRPPPLTKKRRRCFSLLFGAAQAAAISLGLWTTTLPLAQPVAEEPVVQTASGELWNALGSEAVSQAIRTAQAQQTQSALAAAKQSRLQAQQLRLDAEAKAQNLVDKAAEQARQQTVGAMRRADAIALDASYVGAEQVIYAEADTDVSLKFTARIQCREGSFA</sequence>
<name>A0A2W4VKW8_9CYAN</name>